<protein>
    <recommendedName>
        <fullName evidence="1">Aminotransferase-like plant mobile domain-containing protein</fullName>
    </recommendedName>
</protein>
<evidence type="ECO:0000313" key="3">
    <source>
        <dbReference type="Proteomes" id="UP000289738"/>
    </source>
</evidence>
<dbReference type="InterPro" id="IPR044824">
    <property type="entry name" value="MAIN-like"/>
</dbReference>
<reference evidence="2 3" key="1">
    <citation type="submission" date="2019-01" db="EMBL/GenBank/DDBJ databases">
        <title>Sequencing of cultivated peanut Arachis hypogaea provides insights into genome evolution and oil improvement.</title>
        <authorList>
            <person name="Chen X."/>
        </authorList>
    </citation>
    <scope>NUCLEOTIDE SEQUENCE [LARGE SCALE GENOMIC DNA]</scope>
    <source>
        <strain evidence="3">cv. Fuhuasheng</strain>
        <tissue evidence="2">Leaves</tissue>
    </source>
</reference>
<dbReference type="EMBL" id="SDMP01000003">
    <property type="protein sequence ID" value="RYR64340.1"/>
    <property type="molecule type" value="Genomic_DNA"/>
</dbReference>
<comment type="caution">
    <text evidence="2">The sequence shown here is derived from an EMBL/GenBank/DDBJ whole genome shotgun (WGS) entry which is preliminary data.</text>
</comment>
<dbReference type="GO" id="GO:0010073">
    <property type="term" value="P:meristem maintenance"/>
    <property type="evidence" value="ECO:0007669"/>
    <property type="project" value="InterPro"/>
</dbReference>
<dbReference type="Proteomes" id="UP000289738">
    <property type="component" value="Chromosome A03"/>
</dbReference>
<keyword evidence="3" id="KW-1185">Reference proteome</keyword>
<dbReference type="PANTHER" id="PTHR46033:SF8">
    <property type="entry name" value="PROTEIN MAINTENANCE OF MERISTEMS-LIKE"/>
    <property type="match status" value="1"/>
</dbReference>
<dbReference type="PANTHER" id="PTHR46033">
    <property type="entry name" value="PROTEIN MAIN-LIKE 2"/>
    <property type="match status" value="1"/>
</dbReference>
<organism evidence="2 3">
    <name type="scientific">Arachis hypogaea</name>
    <name type="common">Peanut</name>
    <dbReference type="NCBI Taxonomy" id="3818"/>
    <lineage>
        <taxon>Eukaryota</taxon>
        <taxon>Viridiplantae</taxon>
        <taxon>Streptophyta</taxon>
        <taxon>Embryophyta</taxon>
        <taxon>Tracheophyta</taxon>
        <taxon>Spermatophyta</taxon>
        <taxon>Magnoliopsida</taxon>
        <taxon>eudicotyledons</taxon>
        <taxon>Gunneridae</taxon>
        <taxon>Pentapetalae</taxon>
        <taxon>rosids</taxon>
        <taxon>fabids</taxon>
        <taxon>Fabales</taxon>
        <taxon>Fabaceae</taxon>
        <taxon>Papilionoideae</taxon>
        <taxon>50 kb inversion clade</taxon>
        <taxon>dalbergioids sensu lato</taxon>
        <taxon>Dalbergieae</taxon>
        <taxon>Pterocarpus clade</taxon>
        <taxon>Arachis</taxon>
    </lineage>
</organism>
<feature type="domain" description="Aminotransferase-like plant mobile" evidence="1">
    <location>
        <begin position="1"/>
        <end position="62"/>
    </location>
</feature>
<dbReference type="AlphaFoldDB" id="A0A445DMD1"/>
<name>A0A445DMD1_ARAHY</name>
<proteinExistence type="predicted"/>
<evidence type="ECO:0000313" key="2">
    <source>
        <dbReference type="EMBL" id="RYR64340.1"/>
    </source>
</evidence>
<sequence>MPCGEITITLQDVTYQMGLNVDGDSYYEGHSMKEMCQQLLEHVPGPNHKQDASDSCMHMWWLPLLEDLNHCSRLSWGSTILAWLYRQMCRATDYRKLNLGDA</sequence>
<evidence type="ECO:0000259" key="1">
    <source>
        <dbReference type="Pfam" id="PF10536"/>
    </source>
</evidence>
<gene>
    <name evidence="2" type="ORF">Ahy_A03g010469</name>
</gene>
<dbReference type="InterPro" id="IPR019557">
    <property type="entry name" value="AminoTfrase-like_pln_mobile"/>
</dbReference>
<accession>A0A445DMD1</accession>
<dbReference type="Pfam" id="PF10536">
    <property type="entry name" value="PMD"/>
    <property type="match status" value="1"/>
</dbReference>